<dbReference type="GO" id="GO:0004672">
    <property type="term" value="F:protein kinase activity"/>
    <property type="evidence" value="ECO:0007669"/>
    <property type="project" value="InterPro"/>
</dbReference>
<accession>A0A8H3X6G7</accession>
<keyword evidence="1" id="KW-0067">ATP-binding</keyword>
<gene>
    <name evidence="3" type="ORF">F8M41_007493</name>
</gene>
<dbReference type="InterPro" id="IPR017441">
    <property type="entry name" value="Protein_kinase_ATP_BS"/>
</dbReference>
<evidence type="ECO:0000256" key="1">
    <source>
        <dbReference type="PROSITE-ProRule" id="PRU10141"/>
    </source>
</evidence>
<dbReference type="PROSITE" id="PS00107">
    <property type="entry name" value="PROTEIN_KINASE_ATP"/>
    <property type="match status" value="1"/>
</dbReference>
<dbReference type="EMBL" id="WTPW01001758">
    <property type="protein sequence ID" value="KAF0416225.1"/>
    <property type="molecule type" value="Genomic_DNA"/>
</dbReference>
<dbReference type="InterPro" id="IPR001245">
    <property type="entry name" value="Ser-Thr/Tyr_kinase_cat_dom"/>
</dbReference>
<sequence length="949" mass="108310">MSNWIEVAIEKNYITLFQHDSFQDWKVIGRGGFGTIYSAYSKDAEKTVALKCLHYGFTNDNGNEFIQEVKKIIRFTHHDHIIRFFGVTQDPKSETYYMVLQYANNSDLRCYLSNHFLELNWTTKIRMAKEIASGVNCLHNANIVHRDLHDKNILVHDDRLMITDFGLSKSLENSTKSIVGGTCAYSDPQYLQNPFLYKRGKPSDIYSLGVLFWELSSGVPPFKNIKEQTGISFRVIAGQRESPVNGTPMDFLNLYNNAWDGNPDLRPSIAKICDKLNNIAMDQIYYGEEIINEHYMVQSEHNTFLSGQDIILNDHDTIPSKLDIVSSEQDIIPNDQYTIPSNLDIVSSEQDIIPNYQDTIPSNLDIVLSEQDMVLHEQGVILSDQDIVLNEQEHDTLKLDILCVVALDIGASFSGQQKNKIISNFNRQEQAGVFKTNSVLAYDDNLQVVAWGCPALVKGSPNKKEASSKPSRKPVELFMLYLTDIEEADKPYLSPGLDAEKVITDYLHEMKKLILETLSSRWPDIMYPQQVLFVLPVPAEWSHKAKATMKKCMYNAGYLDDRQSEKLKFITESEAAAIYCMRILNEHRLSVGSSFLIVNCGGSTVNITTRTILLPDKKLGEITERSSILCGSSYVNREFLKFLGRKLGFAAMKKLKEYHNGQMQYLIQQFCSRVKFSFNGNPNEYTPKELDIERICPALIQYVTGQVKEQMEESEWLIELDFQTVKEMFDPVVKKIIEIIQKHCASTERRCAAMSLVGGFSESQYLQDQIRRHFATQIPIIAVPQHPIAAIERGALVYGLNSLKKVFLKYCHGIEVIEKWEKNDPPERRTSLGQISRFKRLAPRGVEVCAGQKFHYIHTVDSNQAEMMVNIVITPDNNARYCDEYGMVMVGKMKIDLSDSQKKKKFKLTLKKQVVKVEIILTFGAEKVMVTAINKKTGQFYKDFCYCAF</sequence>
<protein>
    <submittedName>
        <fullName evidence="3">Actin-like ATPase domain-containing protein</fullName>
    </submittedName>
</protein>
<name>A0A8H3X6G7_GIGMA</name>
<dbReference type="GO" id="GO:0005524">
    <property type="term" value="F:ATP binding"/>
    <property type="evidence" value="ECO:0007669"/>
    <property type="project" value="UniProtKB-UniRule"/>
</dbReference>
<feature type="binding site" evidence="1">
    <location>
        <position position="51"/>
    </location>
    <ligand>
        <name>ATP</name>
        <dbReference type="ChEBI" id="CHEBI:30616"/>
    </ligand>
</feature>
<evidence type="ECO:0000259" key="2">
    <source>
        <dbReference type="PROSITE" id="PS50011"/>
    </source>
</evidence>
<dbReference type="Gene3D" id="3.30.420.40">
    <property type="match status" value="1"/>
</dbReference>
<dbReference type="PANTHER" id="PTHR14187">
    <property type="entry name" value="ALPHA KINASE/ELONGATION FACTOR 2 KINASE"/>
    <property type="match status" value="1"/>
</dbReference>
<dbReference type="AlphaFoldDB" id="A0A8H3X6G7"/>
<evidence type="ECO:0000313" key="4">
    <source>
        <dbReference type="Proteomes" id="UP000439903"/>
    </source>
</evidence>
<dbReference type="Gene3D" id="1.10.510.10">
    <property type="entry name" value="Transferase(Phosphotransferase) domain 1"/>
    <property type="match status" value="1"/>
</dbReference>
<feature type="domain" description="Protein kinase" evidence="2">
    <location>
        <begin position="22"/>
        <end position="286"/>
    </location>
</feature>
<proteinExistence type="predicted"/>
<dbReference type="OrthoDB" id="10261027at2759"/>
<dbReference type="Proteomes" id="UP000439903">
    <property type="component" value="Unassembled WGS sequence"/>
</dbReference>
<keyword evidence="1" id="KW-0547">Nucleotide-binding</keyword>
<dbReference type="PANTHER" id="PTHR14187:SF5">
    <property type="entry name" value="HEAT SHOCK 70 KDA PROTEIN 12A"/>
    <property type="match status" value="1"/>
</dbReference>
<dbReference type="SUPFAM" id="SSF56112">
    <property type="entry name" value="Protein kinase-like (PK-like)"/>
    <property type="match status" value="1"/>
</dbReference>
<dbReference type="InterPro" id="IPR043129">
    <property type="entry name" value="ATPase_NBD"/>
</dbReference>
<dbReference type="InterPro" id="IPR000719">
    <property type="entry name" value="Prot_kinase_dom"/>
</dbReference>
<comment type="caution">
    <text evidence="3">The sequence shown here is derived from an EMBL/GenBank/DDBJ whole genome shotgun (WGS) entry which is preliminary data.</text>
</comment>
<reference evidence="3 4" key="1">
    <citation type="journal article" date="2019" name="Environ. Microbiol.">
        <title>At the nexus of three kingdoms: the genome of the mycorrhizal fungus Gigaspora margarita provides insights into plant, endobacterial and fungal interactions.</title>
        <authorList>
            <person name="Venice F."/>
            <person name="Ghignone S."/>
            <person name="Salvioli di Fossalunga A."/>
            <person name="Amselem J."/>
            <person name="Novero M."/>
            <person name="Xianan X."/>
            <person name="Sedzielewska Toro K."/>
            <person name="Morin E."/>
            <person name="Lipzen A."/>
            <person name="Grigoriev I.V."/>
            <person name="Henrissat B."/>
            <person name="Martin F.M."/>
            <person name="Bonfante P."/>
        </authorList>
    </citation>
    <scope>NUCLEOTIDE SEQUENCE [LARGE SCALE GENOMIC DNA]</scope>
    <source>
        <strain evidence="3 4">BEG34</strain>
    </source>
</reference>
<keyword evidence="4" id="KW-1185">Reference proteome</keyword>
<dbReference type="InterPro" id="IPR011009">
    <property type="entry name" value="Kinase-like_dom_sf"/>
</dbReference>
<dbReference type="SUPFAM" id="SSF53067">
    <property type="entry name" value="Actin-like ATPase domain"/>
    <property type="match status" value="2"/>
</dbReference>
<organism evidence="3 4">
    <name type="scientific">Gigaspora margarita</name>
    <dbReference type="NCBI Taxonomy" id="4874"/>
    <lineage>
        <taxon>Eukaryota</taxon>
        <taxon>Fungi</taxon>
        <taxon>Fungi incertae sedis</taxon>
        <taxon>Mucoromycota</taxon>
        <taxon>Glomeromycotina</taxon>
        <taxon>Glomeromycetes</taxon>
        <taxon>Diversisporales</taxon>
        <taxon>Gigasporaceae</taxon>
        <taxon>Gigaspora</taxon>
    </lineage>
</organism>
<dbReference type="PROSITE" id="PS50011">
    <property type="entry name" value="PROTEIN_KINASE_DOM"/>
    <property type="match status" value="1"/>
</dbReference>
<evidence type="ECO:0000313" key="3">
    <source>
        <dbReference type="EMBL" id="KAF0416225.1"/>
    </source>
</evidence>
<dbReference type="Pfam" id="PF07714">
    <property type="entry name" value="PK_Tyr_Ser-Thr"/>
    <property type="match status" value="1"/>
</dbReference>